<dbReference type="Gene3D" id="3.30.530.20">
    <property type="match status" value="1"/>
</dbReference>
<dbReference type="SUPFAM" id="SSF55961">
    <property type="entry name" value="Bet v1-like"/>
    <property type="match status" value="1"/>
</dbReference>
<sequence>MTAIALLAVATGLCALGARIADRRAAVPGRDAPEKALKNPPKDNWRESVVVGRTVTVQRPRREVYDAWRDFAGLPRFLENVEKIDVLDPQRARWTVAAPAGTTVDFVSIITEDRPGEVIAWMSEAGSDIRNSGRVVFRDAPGGRGTEVDATIAYDPPAGRIGQLVAKVFQHEPAIQTRRDLKRFKQWMETGEVAVASSHPPKS</sequence>
<keyword evidence="4" id="KW-1185">Reference proteome</keyword>
<dbReference type="OrthoDB" id="9797595at2"/>
<comment type="caution">
    <text evidence="3">The sequence shown here is derived from an EMBL/GenBank/DDBJ whole genome shotgun (WGS) entry which is preliminary data.</text>
</comment>
<dbReference type="PANTHER" id="PTHR33824:SF7">
    <property type="entry name" value="POLYKETIDE CYCLASE_DEHYDRASE AND LIPID TRANSPORT SUPERFAMILY PROTEIN"/>
    <property type="match status" value="1"/>
</dbReference>
<comment type="similarity">
    <text evidence="1">Belongs to the ribosome association toxin RatA family.</text>
</comment>
<evidence type="ECO:0000259" key="2">
    <source>
        <dbReference type="Pfam" id="PF03364"/>
    </source>
</evidence>
<proteinExistence type="inferred from homology"/>
<evidence type="ECO:0000313" key="3">
    <source>
        <dbReference type="EMBL" id="ODN68487.1"/>
    </source>
</evidence>
<dbReference type="PANTHER" id="PTHR33824">
    <property type="entry name" value="POLYKETIDE CYCLASE/DEHYDRASE AND LIPID TRANSPORT SUPERFAMILY PROTEIN"/>
    <property type="match status" value="1"/>
</dbReference>
<reference evidence="3 4" key="1">
    <citation type="submission" date="2016-07" db="EMBL/GenBank/DDBJ databases">
        <title>Draft Genome Sequence of Methylobrevis pamukkalensis PK2.</title>
        <authorList>
            <person name="Vasilenko O.V."/>
            <person name="Doronina N.V."/>
            <person name="Shmareva M.N."/>
            <person name="Tarlachkov S.V."/>
            <person name="Mustakhimov I."/>
            <person name="Trotsenko Y.A."/>
        </authorList>
    </citation>
    <scope>NUCLEOTIDE SEQUENCE [LARGE SCALE GENOMIC DNA]</scope>
    <source>
        <strain evidence="3 4">PK2</strain>
    </source>
</reference>
<evidence type="ECO:0000256" key="1">
    <source>
        <dbReference type="ARBA" id="ARBA00008918"/>
    </source>
</evidence>
<name>A0A1E3GWQ4_9HYPH</name>
<gene>
    <name evidence="3" type="ORF">A6302_04216</name>
</gene>
<dbReference type="EMBL" id="MCRJ01000171">
    <property type="protein sequence ID" value="ODN68487.1"/>
    <property type="molecule type" value="Genomic_DNA"/>
</dbReference>
<feature type="domain" description="Coenzyme Q-binding protein COQ10 START" evidence="2">
    <location>
        <begin position="57"/>
        <end position="176"/>
    </location>
</feature>
<dbReference type="Proteomes" id="UP000094622">
    <property type="component" value="Unassembled WGS sequence"/>
</dbReference>
<evidence type="ECO:0000313" key="4">
    <source>
        <dbReference type="Proteomes" id="UP000094622"/>
    </source>
</evidence>
<dbReference type="InterPro" id="IPR005031">
    <property type="entry name" value="COQ10_START"/>
</dbReference>
<organism evidence="3 4">
    <name type="scientific">Methylobrevis pamukkalensis</name>
    <dbReference type="NCBI Taxonomy" id="1439726"/>
    <lineage>
        <taxon>Bacteria</taxon>
        <taxon>Pseudomonadati</taxon>
        <taxon>Pseudomonadota</taxon>
        <taxon>Alphaproteobacteria</taxon>
        <taxon>Hyphomicrobiales</taxon>
        <taxon>Pleomorphomonadaceae</taxon>
        <taxon>Methylobrevis</taxon>
    </lineage>
</organism>
<accession>A0A1E3GWQ4</accession>
<protein>
    <submittedName>
        <fullName evidence="3">Polyketide cyclase / dehydrase and lipid transport</fullName>
    </submittedName>
</protein>
<dbReference type="InterPro" id="IPR023393">
    <property type="entry name" value="START-like_dom_sf"/>
</dbReference>
<dbReference type="InterPro" id="IPR047137">
    <property type="entry name" value="ORF3"/>
</dbReference>
<dbReference type="CDD" id="cd07817">
    <property type="entry name" value="SRPBCC_8"/>
    <property type="match status" value="1"/>
</dbReference>
<dbReference type="RefSeq" id="WP_083255909.1">
    <property type="nucleotide sequence ID" value="NZ_MCRJ01000171.1"/>
</dbReference>
<dbReference type="Pfam" id="PF03364">
    <property type="entry name" value="Polyketide_cyc"/>
    <property type="match status" value="1"/>
</dbReference>
<dbReference type="AlphaFoldDB" id="A0A1E3GWQ4"/>